<name>A0A7C8KT67_9BACI</name>
<sequence>MSKKKPALFSFKPFSRKQKKVLTWWHRKSPVNDKDGIICDGSVRAGKTVVMSLSFIMWAMETFSDENLGMAGKTIGSFRRNVVTPLKRMLKSRGYKVKDKRAENYLEVTKNGVTNYFYIFGGKDEGSQDLIQGITLAGMFFDEVALMPQSFVSQAEARCSVEGSKFWYNCNPESPYHWFKEEYLEKLEEKNLIHLHFTMEDNPSLSKRIIERYKRMFSGVFYQRYVLGLWVIAEGVIYDMFSAEKHSIKPVERRYQKYYVSADYGTHNPMALGLWGKLHDKWYKLKEYHYDGRSTGKQKTDSEYLIDFKEFIEGYDIKGVVIDPSASSFITLLKKEGYRVIEAKNDVLEGIRNVASALNDGLIFYYDICKETFREYSSYTWDEKAVMRGEDKPIKANDHHMDADRYFVNTIVFGPQSSILERYKNWR</sequence>
<keyword evidence="2" id="KW-1185">Reference proteome</keyword>
<dbReference type="Proteomes" id="UP000480246">
    <property type="component" value="Unassembled WGS sequence"/>
</dbReference>
<evidence type="ECO:0000313" key="2">
    <source>
        <dbReference type="Proteomes" id="UP000480246"/>
    </source>
</evidence>
<dbReference type="Pfam" id="PF03237">
    <property type="entry name" value="Terminase_6N"/>
    <property type="match status" value="1"/>
</dbReference>
<dbReference type="PANTHER" id="PTHR39184:SF1">
    <property type="entry name" value="PBSX PHAGE TERMINASE LARGE SUBUNIT"/>
    <property type="match status" value="1"/>
</dbReference>
<dbReference type="Gene3D" id="3.40.50.300">
    <property type="entry name" value="P-loop containing nucleotide triphosphate hydrolases"/>
    <property type="match status" value="1"/>
</dbReference>
<dbReference type="NCBIfam" id="TIGR01547">
    <property type="entry name" value="phage_term_2"/>
    <property type="match status" value="1"/>
</dbReference>
<dbReference type="RefSeq" id="WP_153400955.1">
    <property type="nucleotide sequence ID" value="NZ_ML762424.1"/>
</dbReference>
<dbReference type="Gene3D" id="3.30.420.280">
    <property type="match status" value="1"/>
</dbReference>
<organism evidence="1 2">
    <name type="scientific">Gracilibacillus oryzae</name>
    <dbReference type="NCBI Taxonomy" id="1672701"/>
    <lineage>
        <taxon>Bacteria</taxon>
        <taxon>Bacillati</taxon>
        <taxon>Bacillota</taxon>
        <taxon>Bacilli</taxon>
        <taxon>Bacillales</taxon>
        <taxon>Bacillaceae</taxon>
        <taxon>Gracilibacillus</taxon>
    </lineage>
</organism>
<dbReference type="PANTHER" id="PTHR39184">
    <property type="match status" value="1"/>
</dbReference>
<accession>A0A7C8KT67</accession>
<gene>
    <name evidence="1" type="ORF">F9U64_01235</name>
</gene>
<evidence type="ECO:0000313" key="1">
    <source>
        <dbReference type="EMBL" id="KAB8139277.1"/>
    </source>
</evidence>
<dbReference type="AlphaFoldDB" id="A0A7C8KT67"/>
<dbReference type="InterPro" id="IPR052380">
    <property type="entry name" value="Viral_DNA_packaging_terminase"/>
</dbReference>
<comment type="caution">
    <text evidence="1">The sequence shown here is derived from an EMBL/GenBank/DDBJ whole genome shotgun (WGS) entry which is preliminary data.</text>
</comment>
<protein>
    <submittedName>
        <fullName evidence="1">PBSX family phage terminase large subunit</fullName>
    </submittedName>
</protein>
<dbReference type="InterPro" id="IPR006437">
    <property type="entry name" value="Phage_terminase_lsu"/>
</dbReference>
<dbReference type="InterPro" id="IPR027417">
    <property type="entry name" value="P-loop_NTPase"/>
</dbReference>
<proteinExistence type="predicted"/>
<dbReference type="OrthoDB" id="4498710at2"/>
<reference evidence="1 2" key="1">
    <citation type="submission" date="2019-10" db="EMBL/GenBank/DDBJ databases">
        <title>Gracilibacillus sp. nov. isolated from rice seeds.</title>
        <authorList>
            <person name="He S."/>
        </authorList>
    </citation>
    <scope>NUCLEOTIDE SEQUENCE [LARGE SCALE GENOMIC DNA]</scope>
    <source>
        <strain evidence="1 2">TD8</strain>
    </source>
</reference>
<dbReference type="EMBL" id="WEID01000005">
    <property type="protein sequence ID" value="KAB8139277.1"/>
    <property type="molecule type" value="Genomic_DNA"/>
</dbReference>